<protein>
    <submittedName>
        <fullName evidence="1">Uncharacterized protein</fullName>
    </submittedName>
</protein>
<proteinExistence type="predicted"/>
<evidence type="ECO:0000313" key="1">
    <source>
        <dbReference type="EMBL" id="EDT00020.1"/>
    </source>
</evidence>
<gene>
    <name evidence="1" type="ORF">BamIOP4010DRAFT_6466</name>
</gene>
<comment type="caution">
    <text evidence="1">The sequence shown here is derived from an EMBL/GenBank/DDBJ whole genome shotgun (WGS) entry which is preliminary data.</text>
</comment>
<organism evidence="1 2">
    <name type="scientific">Burkholderia ambifaria IOP40-10</name>
    <dbReference type="NCBI Taxonomy" id="396596"/>
    <lineage>
        <taxon>Bacteria</taxon>
        <taxon>Pseudomonadati</taxon>
        <taxon>Pseudomonadota</taxon>
        <taxon>Betaproteobacteria</taxon>
        <taxon>Burkholderiales</taxon>
        <taxon>Burkholderiaceae</taxon>
        <taxon>Burkholderia</taxon>
        <taxon>Burkholderia cepacia complex</taxon>
    </lineage>
</organism>
<name>B1FR05_9BURK</name>
<evidence type="ECO:0000313" key="2">
    <source>
        <dbReference type="Proteomes" id="UP000005463"/>
    </source>
</evidence>
<reference evidence="1 2" key="1">
    <citation type="submission" date="2008-03" db="EMBL/GenBank/DDBJ databases">
        <title>Sequencing of the draft genome and assembly of Burkholderia ambifaria IOP40-10.</title>
        <authorList>
            <consortium name="US DOE Joint Genome Institute (JGI-PGF)"/>
            <person name="Copeland A."/>
            <person name="Lucas S."/>
            <person name="Lapidus A."/>
            <person name="Glavina del Rio T."/>
            <person name="Dalin E."/>
            <person name="Tice H."/>
            <person name="Bruce D."/>
            <person name="Goodwin L."/>
            <person name="Pitluck S."/>
            <person name="Larimer F."/>
            <person name="Land M.L."/>
            <person name="Hauser L."/>
            <person name="Tiedje J."/>
            <person name="Richardson P."/>
        </authorList>
    </citation>
    <scope>NUCLEOTIDE SEQUENCE [LARGE SCALE GENOMIC DNA]</scope>
    <source>
        <strain evidence="1 2">IOP40-10</strain>
    </source>
</reference>
<dbReference type="EMBL" id="ABLC01000364">
    <property type="protein sequence ID" value="EDT00020.1"/>
    <property type="molecule type" value="Genomic_DNA"/>
</dbReference>
<dbReference type="RefSeq" id="WP_006755621.1">
    <property type="nucleotide sequence ID" value="NZ_ABLC01000364.1"/>
</dbReference>
<dbReference type="PATRIC" id="fig|396596.7.peg.684"/>
<accession>B1FR05</accession>
<dbReference type="Proteomes" id="UP000005463">
    <property type="component" value="Unassembled WGS sequence"/>
</dbReference>
<sequence>MAIPVLGIAWYRECEYERCKTLLLDADTLPDRWSQWKEQAEAIRNDLIKDGFVVIPVHINPDTFASWCSANGFQPDQSGRMAFASAEACRTMVEQYTDRSAGAGHTSSGKS</sequence>
<dbReference type="AlphaFoldDB" id="B1FR05"/>